<dbReference type="PANTHER" id="PTHR48060:SF24">
    <property type="entry name" value="NON-SPECIFIC SERINE_THREONINE PROTEIN KINASE"/>
    <property type="match status" value="1"/>
</dbReference>
<evidence type="ECO:0000256" key="12">
    <source>
        <dbReference type="SAM" id="SignalP"/>
    </source>
</evidence>
<dbReference type="PROSITE" id="PS00108">
    <property type="entry name" value="PROTEIN_KINASE_ST"/>
    <property type="match status" value="1"/>
</dbReference>
<dbReference type="InterPro" id="IPR013210">
    <property type="entry name" value="LRR_N_plant-typ"/>
</dbReference>
<keyword evidence="7" id="KW-0677">Repeat</keyword>
<evidence type="ECO:0000259" key="13">
    <source>
        <dbReference type="PROSITE" id="PS50011"/>
    </source>
</evidence>
<comment type="similarity">
    <text evidence="3">Belongs to the RLP family.</text>
</comment>
<comment type="subcellular location">
    <subcellularLocation>
        <location evidence="1">Membrane</location>
        <topology evidence="1">Single-pass type I membrane protein</topology>
    </subcellularLocation>
</comment>
<dbReference type="GO" id="GO:0006952">
    <property type="term" value="P:defense response"/>
    <property type="evidence" value="ECO:0007669"/>
    <property type="project" value="UniProtKB-ARBA"/>
</dbReference>
<dbReference type="Proteomes" id="UP001454036">
    <property type="component" value="Unassembled WGS sequence"/>
</dbReference>
<evidence type="ECO:0000256" key="11">
    <source>
        <dbReference type="SAM" id="Phobius"/>
    </source>
</evidence>
<comment type="similarity">
    <text evidence="2">Belongs to the protein kinase superfamily. Ser/Thr protein kinase family.</text>
</comment>
<evidence type="ECO:0000313" key="14">
    <source>
        <dbReference type="EMBL" id="GAA0163688.1"/>
    </source>
</evidence>
<dbReference type="PANTHER" id="PTHR48060">
    <property type="entry name" value="DNA DAMAGE-REPAIR/TOLERATION PROTEIN DRT100"/>
    <property type="match status" value="1"/>
</dbReference>
<dbReference type="FunFam" id="3.80.10.10:FF:000275">
    <property type="entry name" value="Leucine-rich repeat receptor-like protein kinase"/>
    <property type="match status" value="1"/>
</dbReference>
<dbReference type="SUPFAM" id="SSF52058">
    <property type="entry name" value="L domain-like"/>
    <property type="match status" value="1"/>
</dbReference>
<protein>
    <recommendedName>
        <fullName evidence="13">Protein kinase domain-containing protein</fullName>
    </recommendedName>
</protein>
<dbReference type="InterPro" id="IPR020635">
    <property type="entry name" value="Tyr_kinase_cat_dom"/>
</dbReference>
<evidence type="ECO:0000256" key="1">
    <source>
        <dbReference type="ARBA" id="ARBA00004479"/>
    </source>
</evidence>
<evidence type="ECO:0000256" key="5">
    <source>
        <dbReference type="ARBA" id="ARBA00022692"/>
    </source>
</evidence>
<evidence type="ECO:0000256" key="9">
    <source>
        <dbReference type="ARBA" id="ARBA00023136"/>
    </source>
</evidence>
<feature type="chain" id="PRO_5043786068" description="Protein kinase domain-containing protein" evidence="12">
    <location>
        <begin position="27"/>
        <end position="958"/>
    </location>
</feature>
<dbReference type="InterPro" id="IPR008271">
    <property type="entry name" value="Ser/Thr_kinase_AS"/>
</dbReference>
<name>A0AAV3QJ16_LITER</name>
<dbReference type="Pfam" id="PF07714">
    <property type="entry name" value="PK_Tyr_Ser-Thr"/>
    <property type="match status" value="1"/>
</dbReference>
<organism evidence="14 15">
    <name type="scientific">Lithospermum erythrorhizon</name>
    <name type="common">Purple gromwell</name>
    <name type="synonym">Lithospermum officinale var. erythrorhizon</name>
    <dbReference type="NCBI Taxonomy" id="34254"/>
    <lineage>
        <taxon>Eukaryota</taxon>
        <taxon>Viridiplantae</taxon>
        <taxon>Streptophyta</taxon>
        <taxon>Embryophyta</taxon>
        <taxon>Tracheophyta</taxon>
        <taxon>Spermatophyta</taxon>
        <taxon>Magnoliopsida</taxon>
        <taxon>eudicotyledons</taxon>
        <taxon>Gunneridae</taxon>
        <taxon>Pentapetalae</taxon>
        <taxon>asterids</taxon>
        <taxon>lamiids</taxon>
        <taxon>Boraginales</taxon>
        <taxon>Boraginaceae</taxon>
        <taxon>Boraginoideae</taxon>
        <taxon>Lithospermeae</taxon>
        <taxon>Lithospermum</taxon>
    </lineage>
</organism>
<dbReference type="GO" id="GO:0051707">
    <property type="term" value="P:response to other organism"/>
    <property type="evidence" value="ECO:0007669"/>
    <property type="project" value="UniProtKB-ARBA"/>
</dbReference>
<dbReference type="FunFam" id="3.80.10.10:FF:000896">
    <property type="entry name" value="Leucine-rich repeat receptor-like protein kinase"/>
    <property type="match status" value="1"/>
</dbReference>
<dbReference type="GO" id="GO:0004713">
    <property type="term" value="F:protein tyrosine kinase activity"/>
    <property type="evidence" value="ECO:0007669"/>
    <property type="project" value="InterPro"/>
</dbReference>
<accession>A0AAV3QJ16</accession>
<evidence type="ECO:0000256" key="7">
    <source>
        <dbReference type="ARBA" id="ARBA00022737"/>
    </source>
</evidence>
<evidence type="ECO:0000256" key="3">
    <source>
        <dbReference type="ARBA" id="ARBA00009592"/>
    </source>
</evidence>
<dbReference type="Gene3D" id="3.80.10.10">
    <property type="entry name" value="Ribonuclease Inhibitor"/>
    <property type="match status" value="3"/>
</dbReference>
<dbReference type="InterPro" id="IPR001245">
    <property type="entry name" value="Ser-Thr/Tyr_kinase_cat_dom"/>
</dbReference>
<dbReference type="SUPFAM" id="SSF52047">
    <property type="entry name" value="RNI-like"/>
    <property type="match status" value="1"/>
</dbReference>
<dbReference type="InterPro" id="IPR011009">
    <property type="entry name" value="Kinase-like_dom_sf"/>
</dbReference>
<evidence type="ECO:0000256" key="4">
    <source>
        <dbReference type="ARBA" id="ARBA00022614"/>
    </source>
</evidence>
<dbReference type="InterPro" id="IPR003591">
    <property type="entry name" value="Leu-rich_rpt_typical-subtyp"/>
</dbReference>
<dbReference type="InterPro" id="IPR032675">
    <property type="entry name" value="LRR_dom_sf"/>
</dbReference>
<dbReference type="InterPro" id="IPR001611">
    <property type="entry name" value="Leu-rich_rpt"/>
</dbReference>
<keyword evidence="8 11" id="KW-1133">Transmembrane helix</keyword>
<dbReference type="InterPro" id="IPR053211">
    <property type="entry name" value="DNA_repair-toleration"/>
</dbReference>
<evidence type="ECO:0000313" key="15">
    <source>
        <dbReference type="Proteomes" id="UP001454036"/>
    </source>
</evidence>
<keyword evidence="10" id="KW-0325">Glycoprotein</keyword>
<dbReference type="GO" id="GO:0016020">
    <property type="term" value="C:membrane"/>
    <property type="evidence" value="ECO:0007669"/>
    <property type="project" value="UniProtKB-SubCell"/>
</dbReference>
<keyword evidence="15" id="KW-1185">Reference proteome</keyword>
<dbReference type="Gene3D" id="1.10.510.10">
    <property type="entry name" value="Transferase(Phosphotransferase) domain 1"/>
    <property type="match status" value="1"/>
</dbReference>
<reference evidence="14 15" key="1">
    <citation type="submission" date="2024-01" db="EMBL/GenBank/DDBJ databases">
        <title>The complete chloroplast genome sequence of Lithospermum erythrorhizon: insights into the phylogenetic relationship among Boraginaceae species and the maternal lineages of purple gromwells.</title>
        <authorList>
            <person name="Okada T."/>
            <person name="Watanabe K."/>
        </authorList>
    </citation>
    <scope>NUCLEOTIDE SEQUENCE [LARGE SCALE GENOMIC DNA]</scope>
</reference>
<dbReference type="SMART" id="SM00219">
    <property type="entry name" value="TyrKc"/>
    <property type="match status" value="1"/>
</dbReference>
<dbReference type="InterPro" id="IPR000719">
    <property type="entry name" value="Prot_kinase_dom"/>
</dbReference>
<dbReference type="Pfam" id="PF13855">
    <property type="entry name" value="LRR_8"/>
    <property type="match status" value="2"/>
</dbReference>
<sequence>MVILQPSCLCSLLISLMFILMVSVSAVDPYTEALLSLKSELIDHSNSVRDWILPHTAEMNSSSEVIHACSWQGVKCNANSTSVIGIDISAMNLGGVLSGKQFNLFSDLVDFNISHNSFSEKLPIALFNLSNLRSLDISRNNFSGQFPGGISNLKKLVVLDAFSNSFSGPLPRDVSEIESLEVVNFAGSYFDGPIPSEYGSFKNLKFIHLAGNFLSGELPPDLFNLKTVTHMEIGYNVYEGSIPWQIGNMGEIQYLDIADANLSGLIPLQLSNLTKLESLFLFKNKLNGQIPWELSRLGSLKSLDLSDNLLSGYIPESFSELKNLTLLSLMYNNMIGTVPEGIAWLPNLDSLLLWNNFFSGSLPEDLGRYSNLKYLDLSTNNFTGNIPPNICERGVLQRLILFSNLFTGELFPSLANCSSLVRLRLEDNSLTGEISLDFSNLPDLTYVDLSRNKLVGGIPSYIAQASGLQYFNVSNNQELGGMIPKNIWSLPNMQNFSASSCKISGDIPSFENCKYFTVIELKKNDLSGILKESVSNCHALLQMDLSWNNLTGSIPEELAALPVISVLDLSHNMFRGPLPKQFGNSSSLKQFNVSFNDISGNIPQGNTFRVMDGSAFLGNPKLCGSPLRHCQSLMPNELEIGSRRTQKLAWVLIACAVTVLFVTFTIFAIVYLKRSANGEWKMVPFGELPQLTSTDVLRSLNSIESMEMVQSPSGSAACKTVLPTGLTVSIKKIEWETKHMRGMLQYLSKMGDARHKNLTRLLGLCYNRHLVYLLYDSFGNGNLSERIGEKRDWSAKYKIIIGIAKGLCFLHHDCIPAIPHGDLKSCNILFDENMEPRLAEYGLGALFQLKKEGLATTIKEQLQMDIYNFGELILQILTNGRLNIAEAASQNSRRESLVRETLIENDITCSGLLQSEIEQVLEVAFLCIRSTPENKSSMEEILKLLSRLQKQKKHQTLK</sequence>
<feature type="transmembrane region" description="Helical" evidence="11">
    <location>
        <begin position="648"/>
        <end position="672"/>
    </location>
</feature>
<dbReference type="PROSITE" id="PS50011">
    <property type="entry name" value="PROTEIN_KINASE_DOM"/>
    <property type="match status" value="1"/>
</dbReference>
<gene>
    <name evidence="14" type="ORF">LIER_19490</name>
</gene>
<dbReference type="Pfam" id="PF00560">
    <property type="entry name" value="LRR_1"/>
    <property type="match status" value="4"/>
</dbReference>
<feature type="signal peptide" evidence="12">
    <location>
        <begin position="1"/>
        <end position="26"/>
    </location>
</feature>
<evidence type="ECO:0000256" key="2">
    <source>
        <dbReference type="ARBA" id="ARBA00008684"/>
    </source>
</evidence>
<dbReference type="AlphaFoldDB" id="A0AAV3QJ16"/>
<comment type="caution">
    <text evidence="14">The sequence shown here is derived from an EMBL/GenBank/DDBJ whole genome shotgun (WGS) entry which is preliminary data.</text>
</comment>
<keyword evidence="5 11" id="KW-0812">Transmembrane</keyword>
<evidence type="ECO:0000256" key="10">
    <source>
        <dbReference type="ARBA" id="ARBA00023180"/>
    </source>
</evidence>
<evidence type="ECO:0000256" key="8">
    <source>
        <dbReference type="ARBA" id="ARBA00022989"/>
    </source>
</evidence>
<feature type="domain" description="Protein kinase" evidence="13">
    <location>
        <begin position="669"/>
        <end position="957"/>
    </location>
</feature>
<dbReference type="EMBL" id="BAABME010004822">
    <property type="protein sequence ID" value="GAA0163688.1"/>
    <property type="molecule type" value="Genomic_DNA"/>
</dbReference>
<dbReference type="SUPFAM" id="SSF56112">
    <property type="entry name" value="Protein kinase-like (PK-like)"/>
    <property type="match status" value="1"/>
</dbReference>
<keyword evidence="4" id="KW-0433">Leucine-rich repeat</keyword>
<proteinExistence type="inferred from homology"/>
<dbReference type="Gene3D" id="3.30.200.20">
    <property type="entry name" value="Phosphorylase Kinase, domain 1"/>
    <property type="match status" value="1"/>
</dbReference>
<dbReference type="FunFam" id="3.80.10.10:FF:000233">
    <property type="entry name" value="Leucine-rich repeat receptor-like protein kinase TDR"/>
    <property type="match status" value="1"/>
</dbReference>
<dbReference type="GO" id="GO:0009791">
    <property type="term" value="P:post-embryonic development"/>
    <property type="evidence" value="ECO:0007669"/>
    <property type="project" value="UniProtKB-ARBA"/>
</dbReference>
<dbReference type="SMART" id="SM00369">
    <property type="entry name" value="LRR_TYP"/>
    <property type="match status" value="7"/>
</dbReference>
<keyword evidence="9 11" id="KW-0472">Membrane</keyword>
<evidence type="ECO:0000256" key="6">
    <source>
        <dbReference type="ARBA" id="ARBA00022729"/>
    </source>
</evidence>
<dbReference type="GO" id="GO:0005524">
    <property type="term" value="F:ATP binding"/>
    <property type="evidence" value="ECO:0007669"/>
    <property type="project" value="InterPro"/>
</dbReference>
<dbReference type="Pfam" id="PF08263">
    <property type="entry name" value="LRRNT_2"/>
    <property type="match status" value="1"/>
</dbReference>
<keyword evidence="6 12" id="KW-0732">Signal</keyword>